<evidence type="ECO:0000256" key="10">
    <source>
        <dbReference type="ARBA" id="ARBA00047317"/>
    </source>
</evidence>
<protein>
    <recommendedName>
        <fullName evidence="11">Molybdopterin molybdenumtransferase</fullName>
        <ecNumber evidence="11">2.10.1.1</ecNumber>
    </recommendedName>
</protein>
<gene>
    <name evidence="13" type="ORF">DD666_09110</name>
</gene>
<dbReference type="InterPro" id="IPR038987">
    <property type="entry name" value="MoeA-like"/>
</dbReference>
<keyword evidence="9 11" id="KW-0501">Molybdenum cofactor biosynthesis</keyword>
<evidence type="ECO:0000256" key="2">
    <source>
        <dbReference type="ARBA" id="ARBA00002901"/>
    </source>
</evidence>
<dbReference type="InterPro" id="IPR036425">
    <property type="entry name" value="MoaB/Mog-like_dom_sf"/>
</dbReference>
<dbReference type="Pfam" id="PF03454">
    <property type="entry name" value="MoeA_C"/>
    <property type="match status" value="1"/>
</dbReference>
<dbReference type="InterPro" id="IPR036135">
    <property type="entry name" value="MoeA_linker/N_sf"/>
</dbReference>
<dbReference type="SUPFAM" id="SSF63867">
    <property type="entry name" value="MoeA C-terminal domain-like"/>
    <property type="match status" value="1"/>
</dbReference>
<evidence type="ECO:0000259" key="12">
    <source>
        <dbReference type="SMART" id="SM00852"/>
    </source>
</evidence>
<sequence length="402" mass="43720">MLDFDTAQQRLLDLPIADIPVETISLQQAHGRVLAQDVVATLDMPSADNSSMDGYALRLQDYVPGSTLPVQQRVFAGQAPQPQERGKISRIFTGSLIPEGADTVVIQEVCSEEDGLVTITQAPVKNQNIRRQGEDTRAGSVLLEQGTVLGAAEIGLIATQGIATLTVYRRLKVGILTTGDELVPVGQSRDSSQIFNSNAPMLTALFQTLGAQIEHVLHAMDDMDATREALNTLFADCDLVISVGGVSVGEKDLVKPALEALGASLDFWKVRMKPGKPVALSSVNNIPVICLPGNPVSAYTVLAVLVSPLIRKLQGRKQCLPSRIQATLKTDKVFNETRDEFLRVRITQDEKTGMLMAEPYERQGSGMSSSLPWANAFARVPAVQKYTGGDRVWVYPKENWIR</sequence>
<dbReference type="UniPathway" id="UPA00344"/>
<keyword evidence="7 11" id="KW-0479">Metal-binding</keyword>
<dbReference type="Gene3D" id="2.40.340.10">
    <property type="entry name" value="MoeA, C-terminal, domain IV"/>
    <property type="match status" value="1"/>
</dbReference>
<evidence type="ECO:0000256" key="11">
    <source>
        <dbReference type="RuleBase" id="RU365090"/>
    </source>
</evidence>
<dbReference type="GO" id="GO:0005829">
    <property type="term" value="C:cytosol"/>
    <property type="evidence" value="ECO:0007669"/>
    <property type="project" value="TreeGrafter"/>
</dbReference>
<evidence type="ECO:0000256" key="3">
    <source>
        <dbReference type="ARBA" id="ARBA00005046"/>
    </source>
</evidence>
<dbReference type="NCBIfam" id="NF045515">
    <property type="entry name" value="Glp_gephyrin"/>
    <property type="match status" value="1"/>
</dbReference>
<dbReference type="Proteomes" id="UP000264036">
    <property type="component" value="Unassembled WGS sequence"/>
</dbReference>
<evidence type="ECO:0000256" key="4">
    <source>
        <dbReference type="ARBA" id="ARBA00010763"/>
    </source>
</evidence>
<dbReference type="CDD" id="cd00887">
    <property type="entry name" value="MoeA"/>
    <property type="match status" value="1"/>
</dbReference>
<dbReference type="Pfam" id="PF03453">
    <property type="entry name" value="MoeA_N"/>
    <property type="match status" value="1"/>
</dbReference>
<dbReference type="GO" id="GO:0046872">
    <property type="term" value="F:metal ion binding"/>
    <property type="evidence" value="ECO:0007669"/>
    <property type="project" value="UniProtKB-UniRule"/>
</dbReference>
<comment type="similarity">
    <text evidence="4 11">Belongs to the MoeA family.</text>
</comment>
<keyword evidence="5 11" id="KW-0500">Molybdenum</keyword>
<evidence type="ECO:0000256" key="7">
    <source>
        <dbReference type="ARBA" id="ARBA00022723"/>
    </source>
</evidence>
<evidence type="ECO:0000256" key="8">
    <source>
        <dbReference type="ARBA" id="ARBA00022842"/>
    </source>
</evidence>
<dbReference type="Pfam" id="PF00994">
    <property type="entry name" value="MoCF_biosynth"/>
    <property type="match status" value="1"/>
</dbReference>
<dbReference type="InterPro" id="IPR001453">
    <property type="entry name" value="MoaB/Mog_dom"/>
</dbReference>
<dbReference type="PANTHER" id="PTHR10192">
    <property type="entry name" value="MOLYBDOPTERIN BIOSYNTHESIS PROTEIN"/>
    <property type="match status" value="1"/>
</dbReference>
<keyword evidence="8 11" id="KW-0460">Magnesium</keyword>
<dbReference type="InterPro" id="IPR005110">
    <property type="entry name" value="MoeA_linker/N"/>
</dbReference>
<dbReference type="NCBIfam" id="TIGR00177">
    <property type="entry name" value="molyb_syn"/>
    <property type="match status" value="1"/>
</dbReference>
<dbReference type="SUPFAM" id="SSF53218">
    <property type="entry name" value="Molybdenum cofactor biosynthesis proteins"/>
    <property type="match status" value="1"/>
</dbReference>
<comment type="catalytic activity">
    <reaction evidence="10">
        <text>adenylyl-molybdopterin + molybdate = Mo-molybdopterin + AMP + H(+)</text>
        <dbReference type="Rhea" id="RHEA:35047"/>
        <dbReference type="ChEBI" id="CHEBI:15378"/>
        <dbReference type="ChEBI" id="CHEBI:36264"/>
        <dbReference type="ChEBI" id="CHEBI:62727"/>
        <dbReference type="ChEBI" id="CHEBI:71302"/>
        <dbReference type="ChEBI" id="CHEBI:456215"/>
        <dbReference type="EC" id="2.10.1.1"/>
    </reaction>
</comment>
<reference evidence="13 14" key="1">
    <citation type="journal article" date="2018" name="Nat. Biotechnol.">
        <title>A standardized bacterial taxonomy based on genome phylogeny substantially revises the tree of life.</title>
        <authorList>
            <person name="Parks D.H."/>
            <person name="Chuvochina M."/>
            <person name="Waite D.W."/>
            <person name="Rinke C."/>
            <person name="Skarshewski A."/>
            <person name="Chaumeil P.A."/>
            <person name="Hugenholtz P."/>
        </authorList>
    </citation>
    <scope>NUCLEOTIDE SEQUENCE [LARGE SCALE GENOMIC DNA]</scope>
    <source>
        <strain evidence="13">UBA10707</strain>
    </source>
</reference>
<evidence type="ECO:0000313" key="13">
    <source>
        <dbReference type="EMBL" id="HBP29559.1"/>
    </source>
</evidence>
<dbReference type="Gene3D" id="2.170.190.11">
    <property type="entry name" value="Molybdopterin biosynthesis moea protein, domain 3"/>
    <property type="match status" value="1"/>
</dbReference>
<dbReference type="AlphaFoldDB" id="A0A356LFF7"/>
<dbReference type="InterPro" id="IPR036688">
    <property type="entry name" value="MoeA_C_domain_IV_sf"/>
</dbReference>
<keyword evidence="6 11" id="KW-0808">Transferase</keyword>
<dbReference type="EC" id="2.10.1.1" evidence="11"/>
<dbReference type="GO" id="GO:0006777">
    <property type="term" value="P:Mo-molybdopterin cofactor biosynthetic process"/>
    <property type="evidence" value="ECO:0007669"/>
    <property type="project" value="UniProtKB-UniRule"/>
</dbReference>
<evidence type="ECO:0000313" key="14">
    <source>
        <dbReference type="Proteomes" id="UP000264036"/>
    </source>
</evidence>
<dbReference type="GO" id="GO:0061599">
    <property type="term" value="F:molybdopterin molybdotransferase activity"/>
    <property type="evidence" value="ECO:0007669"/>
    <property type="project" value="UniProtKB-UniRule"/>
</dbReference>
<evidence type="ECO:0000256" key="9">
    <source>
        <dbReference type="ARBA" id="ARBA00023150"/>
    </source>
</evidence>
<dbReference type="PANTHER" id="PTHR10192:SF5">
    <property type="entry name" value="GEPHYRIN"/>
    <property type="match status" value="1"/>
</dbReference>
<comment type="pathway">
    <text evidence="3 11">Cofactor biosynthesis; molybdopterin biosynthesis.</text>
</comment>
<name>A0A356LFF7_9BURK</name>
<dbReference type="Gene3D" id="3.90.105.10">
    <property type="entry name" value="Molybdopterin biosynthesis moea protein, domain 2"/>
    <property type="match status" value="1"/>
</dbReference>
<accession>A0A356LFF7</accession>
<proteinExistence type="inferred from homology"/>
<comment type="caution">
    <text evidence="13">The sequence shown here is derived from an EMBL/GenBank/DDBJ whole genome shotgun (WGS) entry which is preliminary data.</text>
</comment>
<dbReference type="InterPro" id="IPR005111">
    <property type="entry name" value="MoeA_C_domain_IV"/>
</dbReference>
<dbReference type="Gene3D" id="3.40.980.10">
    <property type="entry name" value="MoaB/Mog-like domain"/>
    <property type="match status" value="1"/>
</dbReference>
<evidence type="ECO:0000256" key="5">
    <source>
        <dbReference type="ARBA" id="ARBA00022505"/>
    </source>
</evidence>
<dbReference type="EMBL" id="DOEK01000025">
    <property type="protein sequence ID" value="HBP29559.1"/>
    <property type="molecule type" value="Genomic_DNA"/>
</dbReference>
<feature type="domain" description="MoaB/Mog" evidence="12">
    <location>
        <begin position="174"/>
        <end position="312"/>
    </location>
</feature>
<evidence type="ECO:0000256" key="1">
    <source>
        <dbReference type="ARBA" id="ARBA00001946"/>
    </source>
</evidence>
<evidence type="ECO:0000256" key="6">
    <source>
        <dbReference type="ARBA" id="ARBA00022679"/>
    </source>
</evidence>
<organism evidence="13 14">
    <name type="scientific">Advenella kashmirensis</name>
    <dbReference type="NCBI Taxonomy" id="310575"/>
    <lineage>
        <taxon>Bacteria</taxon>
        <taxon>Pseudomonadati</taxon>
        <taxon>Pseudomonadota</taxon>
        <taxon>Betaproteobacteria</taxon>
        <taxon>Burkholderiales</taxon>
        <taxon>Alcaligenaceae</taxon>
    </lineage>
</organism>
<dbReference type="FunFam" id="3.40.980.10:FF:000004">
    <property type="entry name" value="Molybdopterin molybdenumtransferase"/>
    <property type="match status" value="1"/>
</dbReference>
<dbReference type="SMART" id="SM00852">
    <property type="entry name" value="MoCF_biosynth"/>
    <property type="match status" value="1"/>
</dbReference>
<comment type="cofactor">
    <cofactor evidence="1 11">
        <name>Mg(2+)</name>
        <dbReference type="ChEBI" id="CHEBI:18420"/>
    </cofactor>
</comment>
<comment type="function">
    <text evidence="2 11">Catalyzes the insertion of molybdate into adenylated molybdopterin with the concomitant release of AMP.</text>
</comment>
<dbReference type="SUPFAM" id="SSF63882">
    <property type="entry name" value="MoeA N-terminal region -like"/>
    <property type="match status" value="1"/>
</dbReference>